<dbReference type="GeneID" id="93279997"/>
<evidence type="ECO:0000256" key="2">
    <source>
        <dbReference type="ARBA" id="ARBA00023125"/>
    </source>
</evidence>
<feature type="domain" description="HTH araC/xylS-type" evidence="4">
    <location>
        <begin position="180"/>
        <end position="277"/>
    </location>
</feature>
<sequence>MGEEIRTYYCDSEFGIEVCHFQQIKHDFPIHFHEYYIVGAIENDCRETPWEEREILMELVYDKKPYPLRAGDILLCNPYDCHSCRHLGNGYYSYYNVAIRPDVMRNVLQCIRGREALPDFSRQVIQNDELQCLVREMYEAVKGNEGRFLKEELLFSIVDTLFEQNAGQGAEWEETGVSLDCICAYIEEHFNSHMDLDMLGGMFGYSKYHLIRVFSREKGISPHGYLESIRIKRAKLLLREGCAPGIAAQKTGYYDQSHFTKVFKRIVGLTPRQFIRYNRKPLPRI</sequence>
<keyword evidence="2 5" id="KW-0238">DNA-binding</keyword>
<dbReference type="InterPro" id="IPR018060">
    <property type="entry name" value="HTH_AraC"/>
</dbReference>
<reference evidence="6" key="1">
    <citation type="submission" date="2016-10" db="EMBL/GenBank/DDBJ databases">
        <authorList>
            <person name="Varghese N."/>
            <person name="Submissions S."/>
        </authorList>
    </citation>
    <scope>NUCLEOTIDE SEQUENCE [LARGE SCALE GENOMIC DNA]</scope>
    <source>
        <strain evidence="6">NLAE-zl-G277</strain>
    </source>
</reference>
<accession>A0A1I0JDG2</accession>
<dbReference type="GO" id="GO:0003700">
    <property type="term" value="F:DNA-binding transcription factor activity"/>
    <property type="evidence" value="ECO:0007669"/>
    <property type="project" value="InterPro"/>
</dbReference>
<dbReference type="Gene3D" id="1.10.10.60">
    <property type="entry name" value="Homeodomain-like"/>
    <property type="match status" value="2"/>
</dbReference>
<dbReference type="InterPro" id="IPR050204">
    <property type="entry name" value="AraC_XylS_family_regulators"/>
</dbReference>
<dbReference type="InterPro" id="IPR003313">
    <property type="entry name" value="AraC-bd"/>
</dbReference>
<keyword evidence="1" id="KW-0805">Transcription regulation</keyword>
<proteinExistence type="predicted"/>
<dbReference type="Pfam" id="PF02311">
    <property type="entry name" value="AraC_binding"/>
    <property type="match status" value="1"/>
</dbReference>
<keyword evidence="3" id="KW-0804">Transcription</keyword>
<dbReference type="PROSITE" id="PS01124">
    <property type="entry name" value="HTH_ARAC_FAMILY_2"/>
    <property type="match status" value="1"/>
</dbReference>
<dbReference type="GO" id="GO:0043565">
    <property type="term" value="F:sequence-specific DNA binding"/>
    <property type="evidence" value="ECO:0007669"/>
    <property type="project" value="InterPro"/>
</dbReference>
<evidence type="ECO:0000259" key="4">
    <source>
        <dbReference type="PROSITE" id="PS01124"/>
    </source>
</evidence>
<dbReference type="SUPFAM" id="SSF51215">
    <property type="entry name" value="Regulatory protein AraC"/>
    <property type="match status" value="1"/>
</dbReference>
<gene>
    <name evidence="5" type="ORF">SAMN05216313_12837</name>
</gene>
<organism evidence="5 6">
    <name type="scientific">Enterocloster lavalensis</name>
    <dbReference type="NCBI Taxonomy" id="460384"/>
    <lineage>
        <taxon>Bacteria</taxon>
        <taxon>Bacillati</taxon>
        <taxon>Bacillota</taxon>
        <taxon>Clostridia</taxon>
        <taxon>Lachnospirales</taxon>
        <taxon>Lachnospiraceae</taxon>
        <taxon>Enterocloster</taxon>
    </lineage>
</organism>
<dbReference type="InterPro" id="IPR009057">
    <property type="entry name" value="Homeodomain-like_sf"/>
</dbReference>
<dbReference type="PANTHER" id="PTHR46796">
    <property type="entry name" value="HTH-TYPE TRANSCRIPTIONAL ACTIVATOR RHAS-RELATED"/>
    <property type="match status" value="1"/>
</dbReference>
<evidence type="ECO:0000256" key="3">
    <source>
        <dbReference type="ARBA" id="ARBA00023163"/>
    </source>
</evidence>
<dbReference type="Pfam" id="PF12833">
    <property type="entry name" value="HTH_18"/>
    <property type="match status" value="1"/>
</dbReference>
<dbReference type="STRING" id="460384.SAMN05216313_12837"/>
<dbReference type="PANTHER" id="PTHR46796:SF2">
    <property type="entry name" value="TRANSCRIPTIONAL REGULATORY PROTEIN"/>
    <property type="match status" value="1"/>
</dbReference>
<evidence type="ECO:0000313" key="6">
    <source>
        <dbReference type="Proteomes" id="UP000198508"/>
    </source>
</evidence>
<evidence type="ECO:0000313" key="5">
    <source>
        <dbReference type="EMBL" id="SEU07394.1"/>
    </source>
</evidence>
<dbReference type="SMART" id="SM00342">
    <property type="entry name" value="HTH_ARAC"/>
    <property type="match status" value="1"/>
</dbReference>
<dbReference type="SUPFAM" id="SSF46689">
    <property type="entry name" value="Homeodomain-like"/>
    <property type="match status" value="2"/>
</dbReference>
<dbReference type="InterPro" id="IPR037923">
    <property type="entry name" value="HTH-like"/>
</dbReference>
<name>A0A1I0JDG2_9FIRM</name>
<evidence type="ECO:0000256" key="1">
    <source>
        <dbReference type="ARBA" id="ARBA00023015"/>
    </source>
</evidence>
<dbReference type="EMBL" id="FOIM01000028">
    <property type="protein sequence ID" value="SEU07394.1"/>
    <property type="molecule type" value="Genomic_DNA"/>
</dbReference>
<dbReference type="Proteomes" id="UP000198508">
    <property type="component" value="Unassembled WGS sequence"/>
</dbReference>
<dbReference type="AlphaFoldDB" id="A0A1I0JDG2"/>
<protein>
    <submittedName>
        <fullName evidence="5">AraC-type DNA-binding protein</fullName>
    </submittedName>
</protein>
<keyword evidence="6" id="KW-1185">Reference proteome</keyword>
<dbReference type="RefSeq" id="WP_092368659.1">
    <property type="nucleotide sequence ID" value="NZ_DAINWJ010000416.1"/>
</dbReference>